<reference evidence="2" key="1">
    <citation type="journal article" date="2019" name="MBio">
        <title>Comparative genomics for the elucidation of multidrug resistance (MDR) in Candida lusitaniae.</title>
        <authorList>
            <person name="Kannan A."/>
            <person name="Asner S.A."/>
            <person name="Trachsel E."/>
            <person name="Kelly S."/>
            <person name="Parker J."/>
            <person name="Sanglard D."/>
        </authorList>
    </citation>
    <scope>NUCLEOTIDE SEQUENCE [LARGE SCALE GENOMIC DNA]</scope>
    <source>
        <strain evidence="2">P1</strain>
    </source>
</reference>
<protein>
    <submittedName>
        <fullName evidence="1">Pre-mRNA-splicing factor</fullName>
    </submittedName>
</protein>
<proteinExistence type="predicted"/>
<evidence type="ECO:0000313" key="2">
    <source>
        <dbReference type="Proteomes" id="UP000326582"/>
    </source>
</evidence>
<organism evidence="1 2">
    <name type="scientific">Clavispora lusitaniae</name>
    <name type="common">Candida lusitaniae</name>
    <dbReference type="NCBI Taxonomy" id="36911"/>
    <lineage>
        <taxon>Eukaryota</taxon>
        <taxon>Fungi</taxon>
        <taxon>Dikarya</taxon>
        <taxon>Ascomycota</taxon>
        <taxon>Saccharomycotina</taxon>
        <taxon>Pichiomycetes</taxon>
        <taxon>Metschnikowiaceae</taxon>
        <taxon>Clavispora</taxon>
    </lineage>
</organism>
<keyword evidence="2" id="KW-1185">Reference proteome</keyword>
<accession>A0ACD0WGY8</accession>
<dbReference type="EMBL" id="CP038485">
    <property type="protein sequence ID" value="QFZ26601.1"/>
    <property type="molecule type" value="Genomic_DNA"/>
</dbReference>
<name>A0ACD0WGY8_CLALS</name>
<sequence>MAPPIYVKGGVWTNVEDQIIKAAVSKYGLTQWARVASLLPKKTAKQAKARWNEYLNPLINRTDWTKEEDEKLLSLAKLMPNQWRSISPIMGRTATQCVERYQKLLEEAVKGEDSDRSDDEDLKLTGPGIETLPALGNAFESLPSRPDLEDMDDDERRMLSEAKARLANTQGKKAKRKDRERMLEESKRISLLQKRRELKAAGIKVSLESKNRKKRQAFDYNADIPHEHTPLPGLFDTTEEEQRTEKEALSFEKTVNIKGMAMSDVEKSNKRKAEELVKRESNKSLKEIKGAAEASTLAAEEDLKRRKLNIPAPGEKETTRNIEERIKLKSKDIIESQKTNSNIFTSPAASHEVPRQIDFEPHKMTQRIPKKKLVELISKSLARLPKTTKRVQLVLPQLDSHEDLVTAELEEDSTNKAEALKLLQRVEEEKAKLRRSQVVQREYHIPNPKTLVLPSEDGLSDIEKEIATEFHAVIKSDYKEFVDSSASGNIVHILEEEEYNTIKDLISKECKDQEHVMKQLLERSTNLPHTTDAMDRVYDLIQELSSRAEAYEFPIMDSWNRYYEEVRSQIEGINEKYENLSQLDIETRLYTSIADQETEAIKWRTARLKKTMEDISRAETRTLKKRDSLY</sequence>
<evidence type="ECO:0000313" key="1">
    <source>
        <dbReference type="EMBL" id="QFZ26601.1"/>
    </source>
</evidence>
<dbReference type="Proteomes" id="UP000326582">
    <property type="component" value="Chromosome 2"/>
</dbReference>
<gene>
    <name evidence="1" type="ORF">EJF14_20508</name>
</gene>